<dbReference type="CDD" id="cd04793">
    <property type="entry name" value="LanC"/>
    <property type="match status" value="1"/>
</dbReference>
<gene>
    <name evidence="2" type="ORF">FYJ83_08735</name>
</gene>
<accession>A0A6N7XHP0</accession>
<proteinExistence type="predicted"/>
<keyword evidence="1" id="KW-0862">Zinc</keyword>
<dbReference type="Pfam" id="PF05147">
    <property type="entry name" value="LANC_like"/>
    <property type="match status" value="1"/>
</dbReference>
<evidence type="ECO:0000313" key="2">
    <source>
        <dbReference type="EMBL" id="MSU01549.1"/>
    </source>
</evidence>
<dbReference type="Proteomes" id="UP000469523">
    <property type="component" value="Unassembled WGS sequence"/>
</dbReference>
<feature type="binding site" evidence="1">
    <location>
        <position position="343"/>
    </location>
    <ligand>
        <name>Zn(2+)</name>
        <dbReference type="ChEBI" id="CHEBI:29105"/>
    </ligand>
</feature>
<dbReference type="PRINTS" id="PR01950">
    <property type="entry name" value="LANCSUPER"/>
</dbReference>
<dbReference type="Gene3D" id="1.50.10.20">
    <property type="match status" value="1"/>
</dbReference>
<dbReference type="SUPFAM" id="SSF158745">
    <property type="entry name" value="LanC-like"/>
    <property type="match status" value="1"/>
</dbReference>
<dbReference type="GO" id="GO:0046872">
    <property type="term" value="F:metal ion binding"/>
    <property type="evidence" value="ECO:0007669"/>
    <property type="project" value="UniProtKB-KW"/>
</dbReference>
<keyword evidence="3" id="KW-1185">Reference proteome</keyword>
<name>A0A6N7XHP0_9FIRM</name>
<dbReference type="RefSeq" id="WP_154439962.1">
    <property type="nucleotide sequence ID" value="NZ_VUNQ01000016.1"/>
</dbReference>
<evidence type="ECO:0000313" key="3">
    <source>
        <dbReference type="Proteomes" id="UP000469523"/>
    </source>
</evidence>
<dbReference type="GO" id="GO:0031179">
    <property type="term" value="P:peptide modification"/>
    <property type="evidence" value="ECO:0007669"/>
    <property type="project" value="InterPro"/>
</dbReference>
<feature type="binding site" evidence="1">
    <location>
        <position position="293"/>
    </location>
    <ligand>
        <name>Zn(2+)</name>
        <dbReference type="ChEBI" id="CHEBI:29105"/>
    </ligand>
</feature>
<dbReference type="AlphaFoldDB" id="A0A6N7XHP0"/>
<dbReference type="InterPro" id="IPR033889">
    <property type="entry name" value="LanC"/>
</dbReference>
<protein>
    <submittedName>
        <fullName evidence="2">Lanthionine synthetase C family protein</fullName>
    </submittedName>
</protein>
<dbReference type="PRINTS" id="PR01955">
    <property type="entry name" value="LANCFRANKIA"/>
</dbReference>
<sequence>MDSLNYMNLSEKNLKKVDEILKWYFKYIERKYDSEEINPKDYADFLIGISESYPILENKSKWEVIGYDLCKAIKQKIESEVGINNITSMYSGLGYMSFAVNLYYERTGNLERFSNSLNKALLECNFAYVQYLLENNQSVQMSMYDVILGVAGTLYYLLDFDWNEDEYKKIVAISDYLVGLTNYHKHNMYDVINFHIKKENQFRLEEKNDFPNGNFNFGLAHGMIGPLITLSKVYHKKIEVEGIEKAIDELFNIYDQYKRYKGNIAIWPSQLSFEDYIRRDYDKDVRPIISSWCYGNLGIARGLELAAMYIGDNRKQEVYKQDLINIVNQDVEDYRLITPILCHGYGSVLAIRIMAYRDTKDISFIETIDDNLEIIFNMFSEKNRYGFINRQIMQDGNQIIETNKEDMSLMEGTTGIVLALLSTIIEDTSFGKLMLIK</sequence>
<reference evidence="2 3" key="1">
    <citation type="submission" date="2019-09" db="EMBL/GenBank/DDBJ databases">
        <title>In-depth cultivation of the pig gut microbiome towards novel bacterial diversity and tailored functional studies.</title>
        <authorList>
            <person name="Wylensek D."/>
            <person name="Hitch T.C.A."/>
            <person name="Clavel T."/>
        </authorList>
    </citation>
    <scope>NUCLEOTIDE SEQUENCE [LARGE SCALE GENOMIC DNA]</scope>
    <source>
        <strain evidence="2 3">WCA3-693-APC-4?</strain>
    </source>
</reference>
<organism evidence="2 3">
    <name type="scientific">Tissierella pigra</name>
    <dbReference type="NCBI Taxonomy" id="2607614"/>
    <lineage>
        <taxon>Bacteria</taxon>
        <taxon>Bacillati</taxon>
        <taxon>Bacillota</taxon>
        <taxon>Tissierellia</taxon>
        <taxon>Tissierellales</taxon>
        <taxon>Tissierellaceae</taxon>
        <taxon>Tissierella</taxon>
    </lineage>
</organism>
<evidence type="ECO:0000256" key="1">
    <source>
        <dbReference type="PIRSR" id="PIRSR607822-1"/>
    </source>
</evidence>
<dbReference type="EMBL" id="VUNQ01000016">
    <property type="protein sequence ID" value="MSU01549.1"/>
    <property type="molecule type" value="Genomic_DNA"/>
</dbReference>
<comment type="caution">
    <text evidence="2">The sequence shown here is derived from an EMBL/GenBank/DDBJ whole genome shotgun (WGS) entry which is preliminary data.</text>
</comment>
<dbReference type="SMART" id="SM01260">
    <property type="entry name" value="LANC_like"/>
    <property type="match status" value="1"/>
</dbReference>
<keyword evidence="1" id="KW-0479">Metal-binding</keyword>
<feature type="binding site" evidence="1">
    <location>
        <position position="342"/>
    </location>
    <ligand>
        <name>Zn(2+)</name>
        <dbReference type="ChEBI" id="CHEBI:29105"/>
    </ligand>
</feature>
<dbReference type="InterPro" id="IPR007822">
    <property type="entry name" value="LANC-like"/>
</dbReference>